<dbReference type="GO" id="GO:0005524">
    <property type="term" value="F:ATP binding"/>
    <property type="evidence" value="ECO:0007669"/>
    <property type="project" value="UniProtKB-UniRule"/>
</dbReference>
<sequence>MIQSLRVHTNFHKQMEKLKGFLVSTHTISPIEAEQPLRKTQTPLIGQLQQSIQFSDEEEQSENIQEIDVKSTNFKDEFVLGRKLGEGTHGIVKLCWKKDNPSMLYAVKIIKTIDEEHLEIVRQTFINSTIIKSPYIAKCYKLYIDINVIYMLMEYVPYQNLQTILQVQIKLKEQDVQKIANALLKSVRCLHSCGICHRDIKPDNIMIDTNDFSVKLIDFGVSRRFVTYNNSTFRYIRKSMLTITGNLNYRAPEIMFSQSYGYNQQIDLWAIGVTLYQSLTGSLPFISDNTADIIAQLSNSNSLQQAFQQESFLKLSSSCRDLIKRLLMWNPLKRLTASEALKHIWIPNAQTPQKPLIKKITKDDMDTSRISQNSDILNKSLINSADILNQELQNTLIMSKQIDSVLENSQGSNKNLRFSINIKQEKDIQDFKSKLKQFKLESSTNIYSRINNCQANPIQLVGAWDDKKRNSIKLEEEDDIFGIKVCGSHHSLTQLDDPLQQEQQPQWNQLDPKLLQELSKYNL</sequence>
<keyword evidence="3 6" id="KW-0547">Nucleotide-binding</keyword>
<evidence type="ECO:0000256" key="2">
    <source>
        <dbReference type="ARBA" id="ARBA00022679"/>
    </source>
</evidence>
<reference evidence="8" key="1">
    <citation type="submission" date="2021-01" db="EMBL/GenBank/DDBJ databases">
        <authorList>
            <consortium name="Genoscope - CEA"/>
            <person name="William W."/>
        </authorList>
    </citation>
    <scope>NUCLEOTIDE SEQUENCE</scope>
</reference>
<keyword evidence="4" id="KW-0418">Kinase</keyword>
<dbReference type="PANTHER" id="PTHR24345">
    <property type="entry name" value="SERINE/THREONINE-PROTEIN KINASE PLK"/>
    <property type="match status" value="1"/>
</dbReference>
<name>A0A8S1SFQ1_9CILI</name>
<dbReference type="SMART" id="SM00220">
    <property type="entry name" value="S_TKc"/>
    <property type="match status" value="1"/>
</dbReference>
<comment type="caution">
    <text evidence="8">The sequence shown here is derived from an EMBL/GenBank/DDBJ whole genome shotgun (WGS) entry which is preliminary data.</text>
</comment>
<dbReference type="PROSITE" id="PS00107">
    <property type="entry name" value="PROTEIN_KINASE_ATP"/>
    <property type="match status" value="1"/>
</dbReference>
<dbReference type="OrthoDB" id="6513151at2759"/>
<evidence type="ECO:0000313" key="8">
    <source>
        <dbReference type="EMBL" id="CAD8138718.1"/>
    </source>
</evidence>
<dbReference type="InterPro" id="IPR017441">
    <property type="entry name" value="Protein_kinase_ATP_BS"/>
</dbReference>
<organism evidence="8 9">
    <name type="scientific">Paramecium pentaurelia</name>
    <dbReference type="NCBI Taxonomy" id="43138"/>
    <lineage>
        <taxon>Eukaryota</taxon>
        <taxon>Sar</taxon>
        <taxon>Alveolata</taxon>
        <taxon>Ciliophora</taxon>
        <taxon>Intramacronucleata</taxon>
        <taxon>Oligohymenophorea</taxon>
        <taxon>Peniculida</taxon>
        <taxon>Parameciidae</taxon>
        <taxon>Paramecium</taxon>
    </lineage>
</organism>
<dbReference type="Proteomes" id="UP000689195">
    <property type="component" value="Unassembled WGS sequence"/>
</dbReference>
<dbReference type="PROSITE" id="PS00108">
    <property type="entry name" value="PROTEIN_KINASE_ST"/>
    <property type="match status" value="1"/>
</dbReference>
<feature type="domain" description="Protein kinase" evidence="7">
    <location>
        <begin position="78"/>
        <end position="346"/>
    </location>
</feature>
<keyword evidence="9" id="KW-1185">Reference proteome</keyword>
<accession>A0A8S1SFQ1</accession>
<dbReference type="InterPro" id="IPR000719">
    <property type="entry name" value="Prot_kinase_dom"/>
</dbReference>
<keyword evidence="2" id="KW-0808">Transferase</keyword>
<evidence type="ECO:0000313" key="9">
    <source>
        <dbReference type="Proteomes" id="UP000689195"/>
    </source>
</evidence>
<dbReference type="EMBL" id="CAJJDO010000007">
    <property type="protein sequence ID" value="CAD8138718.1"/>
    <property type="molecule type" value="Genomic_DNA"/>
</dbReference>
<dbReference type="GO" id="GO:0005634">
    <property type="term" value="C:nucleus"/>
    <property type="evidence" value="ECO:0007669"/>
    <property type="project" value="TreeGrafter"/>
</dbReference>
<dbReference type="InterPro" id="IPR008271">
    <property type="entry name" value="Ser/Thr_kinase_AS"/>
</dbReference>
<evidence type="ECO:0000259" key="7">
    <source>
        <dbReference type="PROSITE" id="PS50011"/>
    </source>
</evidence>
<dbReference type="PANTHER" id="PTHR24345:SF0">
    <property type="entry name" value="CELL CYCLE SERINE_THREONINE-PROTEIN KINASE CDC5_MSD2"/>
    <property type="match status" value="1"/>
</dbReference>
<evidence type="ECO:0000256" key="1">
    <source>
        <dbReference type="ARBA" id="ARBA00022527"/>
    </source>
</evidence>
<protein>
    <recommendedName>
        <fullName evidence="7">Protein kinase domain-containing protein</fullName>
    </recommendedName>
</protein>
<evidence type="ECO:0000256" key="4">
    <source>
        <dbReference type="ARBA" id="ARBA00022777"/>
    </source>
</evidence>
<keyword evidence="1" id="KW-0723">Serine/threonine-protein kinase</keyword>
<evidence type="ECO:0000256" key="3">
    <source>
        <dbReference type="ARBA" id="ARBA00022741"/>
    </source>
</evidence>
<dbReference type="Pfam" id="PF00069">
    <property type="entry name" value="Pkinase"/>
    <property type="match status" value="1"/>
</dbReference>
<evidence type="ECO:0000256" key="6">
    <source>
        <dbReference type="PROSITE-ProRule" id="PRU10141"/>
    </source>
</evidence>
<feature type="binding site" evidence="6">
    <location>
        <position position="108"/>
    </location>
    <ligand>
        <name>ATP</name>
        <dbReference type="ChEBI" id="CHEBI:30616"/>
    </ligand>
</feature>
<keyword evidence="5 6" id="KW-0067">ATP-binding</keyword>
<dbReference type="AlphaFoldDB" id="A0A8S1SFQ1"/>
<evidence type="ECO:0000256" key="5">
    <source>
        <dbReference type="ARBA" id="ARBA00022840"/>
    </source>
</evidence>
<dbReference type="PROSITE" id="PS50011">
    <property type="entry name" value="PROTEIN_KINASE_DOM"/>
    <property type="match status" value="1"/>
</dbReference>
<dbReference type="GO" id="GO:0004674">
    <property type="term" value="F:protein serine/threonine kinase activity"/>
    <property type="evidence" value="ECO:0007669"/>
    <property type="project" value="UniProtKB-KW"/>
</dbReference>
<proteinExistence type="predicted"/>
<gene>
    <name evidence="8" type="ORF">PPENT_87.1.T0070278</name>
</gene>